<reference evidence="6 7" key="1">
    <citation type="submission" date="2019-03" db="EMBL/GenBank/DDBJ databases">
        <title>Genomic analyses of the natural microbiome of Caenorhabditis elegans.</title>
        <authorList>
            <person name="Samuel B."/>
        </authorList>
    </citation>
    <scope>NUCLEOTIDE SEQUENCE [LARGE SCALE GENOMIC DNA]</scope>
    <source>
        <strain evidence="6 7">JUb89</strain>
    </source>
</reference>
<comment type="caution">
    <text evidence="6">The sequence shown here is derived from an EMBL/GenBank/DDBJ whole genome shotgun (WGS) entry which is preliminary data.</text>
</comment>
<evidence type="ECO:0000256" key="2">
    <source>
        <dbReference type="ARBA" id="ARBA00023110"/>
    </source>
</evidence>
<dbReference type="InterPro" id="IPR020892">
    <property type="entry name" value="Cyclophilin-type_PPIase_CS"/>
</dbReference>
<dbReference type="PANTHER" id="PTHR43246">
    <property type="entry name" value="PEPTIDYL-PROLYL CIS-TRANS ISOMERASE CYP38, CHLOROPLASTIC"/>
    <property type="match status" value="1"/>
</dbReference>
<evidence type="ECO:0000313" key="6">
    <source>
        <dbReference type="EMBL" id="TCM65125.1"/>
    </source>
</evidence>
<organism evidence="6 7">
    <name type="scientific">Acinetobacter calcoaceticus</name>
    <dbReference type="NCBI Taxonomy" id="471"/>
    <lineage>
        <taxon>Bacteria</taxon>
        <taxon>Pseudomonadati</taxon>
        <taxon>Pseudomonadota</taxon>
        <taxon>Gammaproteobacteria</taxon>
        <taxon>Moraxellales</taxon>
        <taxon>Moraxellaceae</taxon>
        <taxon>Acinetobacter</taxon>
        <taxon>Acinetobacter calcoaceticus/baumannii complex</taxon>
    </lineage>
</organism>
<dbReference type="EMBL" id="SLVJ01000016">
    <property type="protein sequence ID" value="TCM65125.1"/>
    <property type="molecule type" value="Genomic_DNA"/>
</dbReference>
<feature type="chain" id="PRO_5021038547" description="Peptidyl-prolyl cis-trans isomerase" evidence="4">
    <location>
        <begin position="21"/>
        <end position="187"/>
    </location>
</feature>
<dbReference type="Proteomes" id="UP000294963">
    <property type="component" value="Unassembled WGS sequence"/>
</dbReference>
<protein>
    <recommendedName>
        <fullName evidence="4">Peptidyl-prolyl cis-trans isomerase</fullName>
        <shortName evidence="4">PPIase</shortName>
        <ecNumber evidence="4">5.2.1.8</ecNumber>
    </recommendedName>
</protein>
<dbReference type="AlphaFoldDB" id="A0A4R1XSR5"/>
<dbReference type="InterPro" id="IPR002130">
    <property type="entry name" value="Cyclophilin-type_PPIase_dom"/>
</dbReference>
<dbReference type="PROSITE" id="PS50072">
    <property type="entry name" value="CSA_PPIASE_2"/>
    <property type="match status" value="1"/>
</dbReference>
<accession>A0A4R1XSR5</accession>
<feature type="domain" description="PPIase cyclophilin-type" evidence="5">
    <location>
        <begin position="31"/>
        <end position="181"/>
    </location>
</feature>
<comment type="catalytic activity">
    <reaction evidence="4">
        <text>[protein]-peptidylproline (omega=180) = [protein]-peptidylproline (omega=0)</text>
        <dbReference type="Rhea" id="RHEA:16237"/>
        <dbReference type="Rhea" id="RHEA-COMP:10747"/>
        <dbReference type="Rhea" id="RHEA-COMP:10748"/>
        <dbReference type="ChEBI" id="CHEBI:83833"/>
        <dbReference type="ChEBI" id="CHEBI:83834"/>
        <dbReference type="EC" id="5.2.1.8"/>
    </reaction>
</comment>
<feature type="signal peptide" evidence="4">
    <location>
        <begin position="1"/>
        <end position="20"/>
    </location>
</feature>
<evidence type="ECO:0000313" key="7">
    <source>
        <dbReference type="Proteomes" id="UP000294963"/>
    </source>
</evidence>
<comment type="function">
    <text evidence="4">PPIases accelerate the folding of proteins. It catalyzes the cis-trans isomerization of proline imidic peptide bonds in oligopeptides.</text>
</comment>
<name>A0A4R1XSR5_ACICA</name>
<dbReference type="SUPFAM" id="SSF50891">
    <property type="entry name" value="Cyclophilin-like"/>
    <property type="match status" value="1"/>
</dbReference>
<dbReference type="Pfam" id="PF00160">
    <property type="entry name" value="Pro_isomerase"/>
    <property type="match status" value="1"/>
</dbReference>
<evidence type="ECO:0000259" key="5">
    <source>
        <dbReference type="PROSITE" id="PS50072"/>
    </source>
</evidence>
<dbReference type="OrthoDB" id="9807797at2"/>
<dbReference type="PROSITE" id="PS00170">
    <property type="entry name" value="CSA_PPIASE_1"/>
    <property type="match status" value="1"/>
</dbReference>
<keyword evidence="4" id="KW-0732">Signal</keyword>
<dbReference type="InterPro" id="IPR029000">
    <property type="entry name" value="Cyclophilin-like_dom_sf"/>
</dbReference>
<dbReference type="GO" id="GO:0006457">
    <property type="term" value="P:protein folding"/>
    <property type="evidence" value="ECO:0007669"/>
    <property type="project" value="InterPro"/>
</dbReference>
<keyword evidence="7" id="KW-1185">Reference proteome</keyword>
<dbReference type="Gene3D" id="2.40.100.10">
    <property type="entry name" value="Cyclophilin-like"/>
    <property type="match status" value="1"/>
</dbReference>
<dbReference type="GO" id="GO:0003755">
    <property type="term" value="F:peptidyl-prolyl cis-trans isomerase activity"/>
    <property type="evidence" value="ECO:0007669"/>
    <property type="project" value="UniProtKB-UniRule"/>
</dbReference>
<dbReference type="CDD" id="cd01920">
    <property type="entry name" value="cyclophilin_EcCYP_like"/>
    <property type="match status" value="1"/>
</dbReference>
<gene>
    <name evidence="6" type="ORF">EC844_11688</name>
</gene>
<evidence type="ECO:0000256" key="1">
    <source>
        <dbReference type="ARBA" id="ARBA00007365"/>
    </source>
</evidence>
<keyword evidence="2 4" id="KW-0697">Rotamase</keyword>
<sequence length="187" mass="20425">MIKQSLLAVVLGGTILSAHANTIMQMKTSQGDIEIELYNDKAPISVKNFESYVKQNFYSGTIFHRVIPGFMIQGGGFDQSMTQKPTQATIQNEAKNGLKNARGTIAMARTNDPNSASSQFFINVANNQFLDQAPSNPGYAVFAKVTKGMDVVDKIANTPTGRYGMFQDVPKQPITIQSVRIVNSSNK</sequence>
<keyword evidence="3 4" id="KW-0413">Isomerase</keyword>
<evidence type="ECO:0000256" key="3">
    <source>
        <dbReference type="ARBA" id="ARBA00023235"/>
    </source>
</evidence>
<proteinExistence type="inferred from homology"/>
<dbReference type="EC" id="5.2.1.8" evidence="4"/>
<evidence type="ECO:0000256" key="4">
    <source>
        <dbReference type="RuleBase" id="RU363019"/>
    </source>
</evidence>
<dbReference type="PRINTS" id="PR00153">
    <property type="entry name" value="CSAPPISMRASE"/>
</dbReference>
<dbReference type="InterPro" id="IPR044665">
    <property type="entry name" value="E_coli_cyclophilin_A-like"/>
</dbReference>
<comment type="similarity">
    <text evidence="1 4">Belongs to the cyclophilin-type PPIase family.</text>
</comment>